<evidence type="ECO:0000256" key="5">
    <source>
        <dbReference type="ARBA" id="ARBA00022643"/>
    </source>
</evidence>
<reference evidence="16 17" key="1">
    <citation type="submission" date="2019-03" db="EMBL/GenBank/DDBJ databases">
        <title>Genomic Encyclopedia of Type Strains, Phase IV (KMG-IV): sequencing the most valuable type-strain genomes for metagenomic binning, comparative biology and taxonomic classification.</title>
        <authorList>
            <person name="Goeker M."/>
        </authorList>
    </citation>
    <scope>NUCLEOTIDE SEQUENCE [LARGE SCALE GENOMIC DNA]</scope>
    <source>
        <strain evidence="16 17">DSM 100013</strain>
    </source>
</reference>
<name>A0A4R2TEQ2_9FIRM</name>
<keyword evidence="5 12" id="KW-0288">FMN</keyword>
<evidence type="ECO:0000256" key="3">
    <source>
        <dbReference type="ARBA" id="ARBA00022555"/>
    </source>
</evidence>
<sequence length="320" mass="35375">MKIANLNIDTNVFLAPMAGVTDLPFRLLCKEFGCGMVYTEMVSAKGLYYNDKKTEQLLKIEEAEKPVVIQIFGSDPDIMARAAYTLNNRENIILDINMGCPTPKIVKNSDGSALMKNPKLAGEVVKAVVKESVKPVTVKIRKGWDADNVNAVEVAKVLEENGASAITVHGRTREQFYSGKADWDIIGQVKKAVSIPVIGNGDVVTIEDAVQILGQTKCDGIMIGRGAQGNPWIFKKVKNYMENGIIEGPPSIIEIINTIYKHMDLCIEHKGEYVAIREMRKHIAWYLKGLKNSAQVRNNVNKALSIEEIKGLLEGFLNTI</sequence>
<dbReference type="EMBL" id="SLYC01000026">
    <property type="protein sequence ID" value="TCQ01551.1"/>
    <property type="molecule type" value="Genomic_DNA"/>
</dbReference>
<dbReference type="PIRSF" id="PIRSF006621">
    <property type="entry name" value="Dus"/>
    <property type="match status" value="1"/>
</dbReference>
<dbReference type="InterPro" id="IPR024036">
    <property type="entry name" value="tRNA-dHydroUridine_Synthase_C"/>
</dbReference>
<dbReference type="GO" id="GO:0050660">
    <property type="term" value="F:flavin adenine dinucleotide binding"/>
    <property type="evidence" value="ECO:0007669"/>
    <property type="project" value="InterPro"/>
</dbReference>
<dbReference type="OrthoDB" id="9764501at2"/>
<dbReference type="RefSeq" id="WP_132848893.1">
    <property type="nucleotide sequence ID" value="NZ_CP058648.1"/>
</dbReference>
<keyword evidence="4 12" id="KW-0285">Flavoprotein</keyword>
<feature type="binding site" evidence="14">
    <location>
        <position position="139"/>
    </location>
    <ligand>
        <name>FMN</name>
        <dbReference type="ChEBI" id="CHEBI:58210"/>
    </ligand>
</feature>
<keyword evidence="3" id="KW-0820">tRNA-binding</keyword>
<dbReference type="PANTHER" id="PTHR45846">
    <property type="entry name" value="TRNA-DIHYDROURIDINE(47) SYNTHASE [NAD(P)(+)]-LIKE"/>
    <property type="match status" value="1"/>
</dbReference>
<comment type="caution">
    <text evidence="16">The sequence shown here is derived from an EMBL/GenBank/DDBJ whole genome shotgun (WGS) entry which is preliminary data.</text>
</comment>
<evidence type="ECO:0000256" key="4">
    <source>
        <dbReference type="ARBA" id="ARBA00022630"/>
    </source>
</evidence>
<comment type="cofactor">
    <cofactor evidence="1 12 14">
        <name>FMN</name>
        <dbReference type="ChEBI" id="CHEBI:58210"/>
    </cofactor>
</comment>
<dbReference type="CDD" id="cd02801">
    <property type="entry name" value="DUS_like_FMN"/>
    <property type="match status" value="1"/>
</dbReference>
<comment type="similarity">
    <text evidence="12">Belongs to the dus family.</text>
</comment>
<dbReference type="GO" id="GO:0000049">
    <property type="term" value="F:tRNA binding"/>
    <property type="evidence" value="ECO:0007669"/>
    <property type="project" value="UniProtKB-KW"/>
</dbReference>
<evidence type="ECO:0000256" key="9">
    <source>
        <dbReference type="ARBA" id="ARBA00023002"/>
    </source>
</evidence>
<evidence type="ECO:0000256" key="12">
    <source>
        <dbReference type="PIRNR" id="PIRNR006621"/>
    </source>
</evidence>
<dbReference type="EC" id="1.3.1.-" evidence="12"/>
<keyword evidence="17" id="KW-1185">Reference proteome</keyword>
<evidence type="ECO:0000256" key="10">
    <source>
        <dbReference type="ARBA" id="ARBA00048205"/>
    </source>
</evidence>
<evidence type="ECO:0000259" key="15">
    <source>
        <dbReference type="Pfam" id="PF01207"/>
    </source>
</evidence>
<comment type="function">
    <text evidence="2 12">Catalyzes the synthesis of 5,6-dihydrouridine (D), a modified base found in the D-loop of most tRNAs, via the reduction of the C5-C6 double bond in target uridines.</text>
</comment>
<dbReference type="PANTHER" id="PTHR45846:SF1">
    <property type="entry name" value="TRNA-DIHYDROURIDINE(47) SYNTHASE [NAD(P)(+)]-LIKE"/>
    <property type="match status" value="1"/>
</dbReference>
<evidence type="ECO:0000256" key="7">
    <source>
        <dbReference type="ARBA" id="ARBA00022857"/>
    </source>
</evidence>
<keyword evidence="9 12" id="KW-0560">Oxidoreductase</keyword>
<dbReference type="Pfam" id="PF01207">
    <property type="entry name" value="Dus"/>
    <property type="match status" value="1"/>
</dbReference>
<keyword evidence="6 12" id="KW-0819">tRNA processing</keyword>
<dbReference type="Proteomes" id="UP000295504">
    <property type="component" value="Unassembled WGS sequence"/>
</dbReference>
<dbReference type="InterPro" id="IPR035587">
    <property type="entry name" value="DUS-like_FMN-bd"/>
</dbReference>
<dbReference type="InterPro" id="IPR001269">
    <property type="entry name" value="DUS_fam"/>
</dbReference>
<keyword evidence="7" id="KW-0521">NADP</keyword>
<feature type="binding site" evidence="14">
    <location>
        <position position="70"/>
    </location>
    <ligand>
        <name>FMN</name>
        <dbReference type="ChEBI" id="CHEBI:58210"/>
    </ligand>
</feature>
<evidence type="ECO:0000256" key="1">
    <source>
        <dbReference type="ARBA" id="ARBA00001917"/>
    </source>
</evidence>
<dbReference type="Gene3D" id="1.10.1200.80">
    <property type="entry name" value="Putative flavin oxidoreducatase, domain 2"/>
    <property type="match status" value="1"/>
</dbReference>
<feature type="active site" description="Proton donor" evidence="13">
    <location>
        <position position="100"/>
    </location>
</feature>
<comment type="catalytic activity">
    <reaction evidence="11">
        <text>a 5,6-dihydrouridine in tRNA + NAD(+) = a uridine in tRNA + NADH + H(+)</text>
        <dbReference type="Rhea" id="RHEA:54452"/>
        <dbReference type="Rhea" id="RHEA-COMP:13339"/>
        <dbReference type="Rhea" id="RHEA-COMP:13887"/>
        <dbReference type="ChEBI" id="CHEBI:15378"/>
        <dbReference type="ChEBI" id="CHEBI:57540"/>
        <dbReference type="ChEBI" id="CHEBI:57945"/>
        <dbReference type="ChEBI" id="CHEBI:65315"/>
        <dbReference type="ChEBI" id="CHEBI:74443"/>
    </reaction>
</comment>
<dbReference type="SUPFAM" id="SSF51395">
    <property type="entry name" value="FMN-linked oxidoreductases"/>
    <property type="match status" value="1"/>
</dbReference>
<proteinExistence type="inferred from homology"/>
<organism evidence="16 17">
    <name type="scientific">Serpentinicella alkaliphila</name>
    <dbReference type="NCBI Taxonomy" id="1734049"/>
    <lineage>
        <taxon>Bacteria</taxon>
        <taxon>Bacillati</taxon>
        <taxon>Bacillota</taxon>
        <taxon>Clostridia</taxon>
        <taxon>Peptostreptococcales</taxon>
        <taxon>Natronincolaceae</taxon>
        <taxon>Serpentinicella</taxon>
    </lineage>
</organism>
<gene>
    <name evidence="16" type="ORF">EDD79_102614</name>
</gene>
<keyword evidence="14" id="KW-0547">Nucleotide-binding</keyword>
<evidence type="ECO:0000256" key="14">
    <source>
        <dbReference type="PIRSR" id="PIRSR006621-2"/>
    </source>
</evidence>
<dbReference type="NCBIfam" id="TIGR00737">
    <property type="entry name" value="nifR3_yhdG"/>
    <property type="match status" value="1"/>
</dbReference>
<comment type="catalytic activity">
    <reaction evidence="10">
        <text>a 5,6-dihydrouridine in tRNA + NADP(+) = a uridine in tRNA + NADPH + H(+)</text>
        <dbReference type="Rhea" id="RHEA:23624"/>
        <dbReference type="Rhea" id="RHEA-COMP:13339"/>
        <dbReference type="Rhea" id="RHEA-COMP:13887"/>
        <dbReference type="ChEBI" id="CHEBI:15378"/>
        <dbReference type="ChEBI" id="CHEBI:57783"/>
        <dbReference type="ChEBI" id="CHEBI:58349"/>
        <dbReference type="ChEBI" id="CHEBI:65315"/>
        <dbReference type="ChEBI" id="CHEBI:74443"/>
    </reaction>
</comment>
<evidence type="ECO:0000256" key="11">
    <source>
        <dbReference type="ARBA" id="ARBA00048802"/>
    </source>
</evidence>
<dbReference type="Gene3D" id="3.20.20.70">
    <property type="entry name" value="Aldolase class I"/>
    <property type="match status" value="1"/>
</dbReference>
<dbReference type="InterPro" id="IPR004652">
    <property type="entry name" value="DusB-like"/>
</dbReference>
<dbReference type="GO" id="GO:0017150">
    <property type="term" value="F:tRNA dihydrouridine synthase activity"/>
    <property type="evidence" value="ECO:0007669"/>
    <property type="project" value="InterPro"/>
</dbReference>
<evidence type="ECO:0000256" key="8">
    <source>
        <dbReference type="ARBA" id="ARBA00022884"/>
    </source>
</evidence>
<evidence type="ECO:0000313" key="16">
    <source>
        <dbReference type="EMBL" id="TCQ01551.1"/>
    </source>
</evidence>
<feature type="binding site" evidence="14">
    <location>
        <begin position="224"/>
        <end position="225"/>
    </location>
    <ligand>
        <name>FMN</name>
        <dbReference type="ChEBI" id="CHEBI:58210"/>
    </ligand>
</feature>
<evidence type="ECO:0000256" key="13">
    <source>
        <dbReference type="PIRSR" id="PIRSR006621-1"/>
    </source>
</evidence>
<evidence type="ECO:0000313" key="17">
    <source>
        <dbReference type="Proteomes" id="UP000295504"/>
    </source>
</evidence>
<dbReference type="AlphaFoldDB" id="A0A4R2TEQ2"/>
<keyword evidence="8" id="KW-0694">RNA-binding</keyword>
<feature type="binding site" evidence="14">
    <location>
        <begin position="16"/>
        <end position="18"/>
    </location>
    <ligand>
        <name>FMN</name>
        <dbReference type="ChEBI" id="CHEBI:58210"/>
    </ligand>
</feature>
<dbReference type="InterPro" id="IPR018517">
    <property type="entry name" value="tRNA_hU_synthase_CS"/>
</dbReference>
<feature type="domain" description="DUS-like FMN-binding" evidence="15">
    <location>
        <begin position="14"/>
        <end position="309"/>
    </location>
</feature>
<protein>
    <recommendedName>
        <fullName evidence="12">tRNA-dihydrouridine synthase</fullName>
        <ecNumber evidence="12">1.3.1.-</ecNumber>
    </recommendedName>
</protein>
<evidence type="ECO:0000256" key="2">
    <source>
        <dbReference type="ARBA" id="ARBA00002790"/>
    </source>
</evidence>
<feature type="binding site" evidence="14">
    <location>
        <position position="169"/>
    </location>
    <ligand>
        <name>FMN</name>
        <dbReference type="ChEBI" id="CHEBI:58210"/>
    </ligand>
</feature>
<accession>A0A4R2TEQ2</accession>
<dbReference type="InterPro" id="IPR013785">
    <property type="entry name" value="Aldolase_TIM"/>
</dbReference>
<evidence type="ECO:0000256" key="6">
    <source>
        <dbReference type="ARBA" id="ARBA00022694"/>
    </source>
</evidence>
<dbReference type="PROSITE" id="PS01136">
    <property type="entry name" value="UPF0034"/>
    <property type="match status" value="1"/>
</dbReference>